<feature type="domain" description="Microcin J25-processing protein McjB C-terminal" evidence="2">
    <location>
        <begin position="91"/>
        <end position="191"/>
    </location>
</feature>
<dbReference type="InterPro" id="IPR053521">
    <property type="entry name" value="McjB-like"/>
</dbReference>
<dbReference type="EMBL" id="JHDU01000034">
    <property type="protein sequence ID" value="KDR61038.1"/>
    <property type="molecule type" value="Genomic_DNA"/>
</dbReference>
<dbReference type="Proteomes" id="UP000027443">
    <property type="component" value="Unassembled WGS sequence"/>
</dbReference>
<dbReference type="InterPro" id="IPR032708">
    <property type="entry name" value="McjB_C"/>
</dbReference>
<dbReference type="NCBIfam" id="NF033537">
    <property type="entry name" value="lasso_biosyn_B2"/>
    <property type="match status" value="1"/>
</dbReference>
<proteinExistence type="predicted"/>
<feature type="region of interest" description="Disordered" evidence="1">
    <location>
        <begin position="182"/>
        <end position="202"/>
    </location>
</feature>
<gene>
    <name evidence="3" type="ORF">DC60_09160</name>
</gene>
<accession>A0ABR4S5X3</accession>
<protein>
    <recommendedName>
        <fullName evidence="2">Microcin J25-processing protein McjB C-terminal domain-containing protein</fullName>
    </recommendedName>
</protein>
<dbReference type="Pfam" id="PF13471">
    <property type="entry name" value="Transglut_core3"/>
    <property type="match status" value="1"/>
</dbReference>
<sequence length="202" mass="21618">MTVPHPPRRAWVGTGHAHIEVDYARGRVLLHPPDTPLPPDAVLHTREVSAPSWGTSELDAVLTPAPPAPWRWKAAALPATAATAVVLLCGRRHTRLARLARLAAIGHRLPAADTGQATHAVRAARWAGRLLPARWACLEESVTAALALAVAGRGAHWHHGVATDPVRLHAWIASPDGLPVEEPPSTGAYTITHTVRPPRRTP</sequence>
<organism evidence="3 4">
    <name type="scientific">Streptomyces wadayamensis</name>
    <dbReference type="NCBI Taxonomy" id="141454"/>
    <lineage>
        <taxon>Bacteria</taxon>
        <taxon>Bacillati</taxon>
        <taxon>Actinomycetota</taxon>
        <taxon>Actinomycetes</taxon>
        <taxon>Kitasatosporales</taxon>
        <taxon>Streptomycetaceae</taxon>
        <taxon>Streptomyces</taxon>
    </lineage>
</organism>
<keyword evidence="4" id="KW-1185">Reference proteome</keyword>
<evidence type="ECO:0000313" key="3">
    <source>
        <dbReference type="EMBL" id="KDR61038.1"/>
    </source>
</evidence>
<evidence type="ECO:0000313" key="4">
    <source>
        <dbReference type="Proteomes" id="UP000027443"/>
    </source>
</evidence>
<evidence type="ECO:0000256" key="1">
    <source>
        <dbReference type="SAM" id="MobiDB-lite"/>
    </source>
</evidence>
<reference evidence="3 4" key="1">
    <citation type="submission" date="2014-03" db="EMBL/GenBank/DDBJ databases">
        <title>Genome Sequence of Streptomyces wadayamensis A23 strain, an endophytic actinobacteria from Citrus reticulata.</title>
        <authorList>
            <person name="de Oliveira L.G."/>
            <person name="Tormet G.D."/>
            <person name="Marcon J."/>
            <person name="Samborsky M."/>
            <person name="Araujo W.L."/>
            <person name="de Azevedo J.L."/>
        </authorList>
    </citation>
    <scope>NUCLEOTIDE SEQUENCE [LARGE SCALE GENOMIC DNA]</scope>
    <source>
        <strain evidence="3 4">A23</strain>
    </source>
</reference>
<comment type="caution">
    <text evidence="3">The sequence shown here is derived from an EMBL/GenBank/DDBJ whole genome shotgun (WGS) entry which is preliminary data.</text>
</comment>
<evidence type="ECO:0000259" key="2">
    <source>
        <dbReference type="Pfam" id="PF13471"/>
    </source>
</evidence>
<dbReference type="RefSeq" id="WP_049978437.1">
    <property type="nucleotide sequence ID" value="NZ_JHDU01000034.1"/>
</dbReference>
<name>A0ABR4S5X3_9ACTN</name>